<dbReference type="PANTHER" id="PTHR15822:SF4">
    <property type="entry name" value="TYROSYL-DNA PHOSPHODIESTERASE 2"/>
    <property type="match status" value="1"/>
</dbReference>
<protein>
    <recommendedName>
        <fullName evidence="10">Endonuclease/exonuclease/phosphatase domain-containing protein</fullName>
    </recommendedName>
</protein>
<evidence type="ECO:0000259" key="10">
    <source>
        <dbReference type="Pfam" id="PF03372"/>
    </source>
</evidence>
<dbReference type="EMBL" id="BNAG01000003">
    <property type="protein sequence ID" value="GHE69331.1"/>
    <property type="molecule type" value="Genomic_DNA"/>
</dbReference>
<keyword evidence="9" id="KW-0732">Signal</keyword>
<evidence type="ECO:0000313" key="11">
    <source>
        <dbReference type="EMBL" id="GHE69331.1"/>
    </source>
</evidence>
<evidence type="ECO:0000256" key="3">
    <source>
        <dbReference type="ARBA" id="ARBA00022722"/>
    </source>
</evidence>
<proteinExistence type="predicted"/>
<accession>A0ABQ3IAF9</accession>
<sequence>MQNKFWLFGLLVFILSACGGDSSDPTPTPDPEPEVIDFSSCLTNVSDQTLEVVTWNVENFPTLATTVDMVEMIIEQFDADIIALQEIRSVADFNNLVAEMTGWSGHVEHVSGSSQRLAFLYKDSEITVIDQPRNLYPEDTEDYDNAFTSVRRPLYVKVEHSSGMQVDLINVHLKCCSGSEDRRRRASVLIKEYIDENLPNNNVIFLGDFNDEIVDQQDNVFQNFIDDADNYLFATMSIANGPSSHWSYPSWPSQIDQILISNELFDNEILTQTIRLDECYADYENKVSDHRPVLIKLSTN</sequence>
<dbReference type="InterPro" id="IPR036691">
    <property type="entry name" value="Endo/exonu/phosph_ase_sf"/>
</dbReference>
<feature type="domain" description="Endonuclease/exonuclease/phosphatase" evidence="10">
    <location>
        <begin position="53"/>
        <end position="290"/>
    </location>
</feature>
<comment type="caution">
    <text evidence="11">The sequence shown here is derived from an EMBL/GenBank/DDBJ whole genome shotgun (WGS) entry which is preliminary data.</text>
</comment>
<gene>
    <name evidence="11" type="ORF">GCM10011340_26610</name>
</gene>
<dbReference type="SUPFAM" id="SSF56219">
    <property type="entry name" value="DNase I-like"/>
    <property type="match status" value="1"/>
</dbReference>
<keyword evidence="6" id="KW-0378">Hydrolase</keyword>
<reference evidence="12" key="1">
    <citation type="journal article" date="2019" name="Int. J. Syst. Evol. Microbiol.">
        <title>The Global Catalogue of Microorganisms (GCM) 10K type strain sequencing project: providing services to taxonomists for standard genome sequencing and annotation.</title>
        <authorList>
            <consortium name="The Broad Institute Genomics Platform"/>
            <consortium name="The Broad Institute Genome Sequencing Center for Infectious Disease"/>
            <person name="Wu L."/>
            <person name="Ma J."/>
        </authorList>
    </citation>
    <scope>NUCLEOTIDE SEQUENCE [LARGE SCALE GENOMIC DNA]</scope>
    <source>
        <strain evidence="12">CGMCC 1.15111</strain>
    </source>
</reference>
<evidence type="ECO:0000256" key="9">
    <source>
        <dbReference type="SAM" id="SignalP"/>
    </source>
</evidence>
<dbReference type="Gene3D" id="3.60.10.10">
    <property type="entry name" value="Endonuclease/exonuclease/phosphatase"/>
    <property type="match status" value="1"/>
</dbReference>
<dbReference type="Pfam" id="PF03372">
    <property type="entry name" value="Exo_endo_phos"/>
    <property type="match status" value="1"/>
</dbReference>
<evidence type="ECO:0000256" key="8">
    <source>
        <dbReference type="ARBA" id="ARBA00023204"/>
    </source>
</evidence>
<keyword evidence="3" id="KW-0540">Nuclease</keyword>
<evidence type="ECO:0000256" key="2">
    <source>
        <dbReference type="ARBA" id="ARBA00001946"/>
    </source>
</evidence>
<evidence type="ECO:0000256" key="4">
    <source>
        <dbReference type="ARBA" id="ARBA00022723"/>
    </source>
</evidence>
<comment type="cofactor">
    <cofactor evidence="1">
        <name>Mn(2+)</name>
        <dbReference type="ChEBI" id="CHEBI:29035"/>
    </cofactor>
</comment>
<keyword evidence="5" id="KW-0227">DNA damage</keyword>
<comment type="cofactor">
    <cofactor evidence="2">
        <name>Mg(2+)</name>
        <dbReference type="ChEBI" id="CHEBI:18420"/>
    </cofactor>
</comment>
<evidence type="ECO:0000256" key="7">
    <source>
        <dbReference type="ARBA" id="ARBA00022842"/>
    </source>
</evidence>
<feature type="signal peptide" evidence="9">
    <location>
        <begin position="1"/>
        <end position="19"/>
    </location>
</feature>
<evidence type="ECO:0000256" key="5">
    <source>
        <dbReference type="ARBA" id="ARBA00022763"/>
    </source>
</evidence>
<keyword evidence="8" id="KW-0234">DNA repair</keyword>
<evidence type="ECO:0000313" key="12">
    <source>
        <dbReference type="Proteomes" id="UP000658258"/>
    </source>
</evidence>
<feature type="chain" id="PRO_5047246311" description="Endonuclease/exonuclease/phosphatase domain-containing protein" evidence="9">
    <location>
        <begin position="20"/>
        <end position="300"/>
    </location>
</feature>
<dbReference type="RefSeq" id="WP_189630745.1">
    <property type="nucleotide sequence ID" value="NZ_BNAG01000003.1"/>
</dbReference>
<dbReference type="PANTHER" id="PTHR15822">
    <property type="entry name" value="TRAF AND TNF RECEPTOR-ASSOCIATED PROTEIN"/>
    <property type="match status" value="1"/>
</dbReference>
<name>A0ABQ3IAF9_9BACT</name>
<evidence type="ECO:0000256" key="1">
    <source>
        <dbReference type="ARBA" id="ARBA00001936"/>
    </source>
</evidence>
<dbReference type="Proteomes" id="UP000658258">
    <property type="component" value="Unassembled WGS sequence"/>
</dbReference>
<keyword evidence="7" id="KW-0460">Magnesium</keyword>
<dbReference type="InterPro" id="IPR051547">
    <property type="entry name" value="TDP2-like"/>
</dbReference>
<dbReference type="InterPro" id="IPR005135">
    <property type="entry name" value="Endo/exonuclease/phosphatase"/>
</dbReference>
<dbReference type="PROSITE" id="PS51257">
    <property type="entry name" value="PROKAR_LIPOPROTEIN"/>
    <property type="match status" value="1"/>
</dbReference>
<organism evidence="11 12">
    <name type="scientific">Roseivirga thermotolerans</name>
    <dbReference type="NCBI Taxonomy" id="1758176"/>
    <lineage>
        <taxon>Bacteria</taxon>
        <taxon>Pseudomonadati</taxon>
        <taxon>Bacteroidota</taxon>
        <taxon>Cytophagia</taxon>
        <taxon>Cytophagales</taxon>
        <taxon>Roseivirgaceae</taxon>
        <taxon>Roseivirga</taxon>
    </lineage>
</organism>
<keyword evidence="4" id="KW-0479">Metal-binding</keyword>
<keyword evidence="12" id="KW-1185">Reference proteome</keyword>
<evidence type="ECO:0000256" key="6">
    <source>
        <dbReference type="ARBA" id="ARBA00022801"/>
    </source>
</evidence>